<dbReference type="InterPro" id="IPR000424">
    <property type="entry name" value="Primosome_PriB/ssb"/>
</dbReference>
<dbReference type="Gene3D" id="2.40.50.140">
    <property type="entry name" value="Nucleic acid-binding proteins"/>
    <property type="match status" value="1"/>
</dbReference>
<dbReference type="InterPro" id="IPR011344">
    <property type="entry name" value="ssDNA-bd"/>
</dbReference>
<keyword evidence="2" id="KW-0496">Mitochondrion</keyword>
<evidence type="ECO:0000256" key="2">
    <source>
        <dbReference type="PIRNR" id="PIRNR002070"/>
    </source>
</evidence>
<dbReference type="AlphaFoldDB" id="A0AAN7WDH8"/>
<accession>A0AAN7WDH8</accession>
<dbReference type="CDD" id="cd04496">
    <property type="entry name" value="SSB_OBF"/>
    <property type="match status" value="1"/>
</dbReference>
<gene>
    <name evidence="4" type="primary">RIM1</name>
    <name evidence="4" type="ORF">LTR97_001885</name>
</gene>
<keyword evidence="1 2" id="KW-0238">DNA-binding</keyword>
<dbReference type="InterPro" id="IPR012340">
    <property type="entry name" value="NA-bd_OB-fold"/>
</dbReference>
<proteinExistence type="predicted"/>
<evidence type="ECO:0000313" key="4">
    <source>
        <dbReference type="EMBL" id="KAK5706893.1"/>
    </source>
</evidence>
<dbReference type="Pfam" id="PF00436">
    <property type="entry name" value="SSB"/>
    <property type="match status" value="1"/>
</dbReference>
<dbReference type="GO" id="GO:0005739">
    <property type="term" value="C:mitochondrion"/>
    <property type="evidence" value="ECO:0007669"/>
    <property type="project" value="UniProtKB-SubCell"/>
</dbReference>
<reference evidence="4" key="1">
    <citation type="submission" date="2023-08" db="EMBL/GenBank/DDBJ databases">
        <title>Black Yeasts Isolated from many extreme environments.</title>
        <authorList>
            <person name="Coleine C."/>
            <person name="Stajich J.E."/>
            <person name="Selbmann L."/>
        </authorList>
    </citation>
    <scope>NUCLEOTIDE SEQUENCE</scope>
    <source>
        <strain evidence="4">CCFEE 5810</strain>
    </source>
</reference>
<comment type="subcellular location">
    <subcellularLocation>
        <location evidence="2">Mitochondrion</location>
    </subcellularLocation>
</comment>
<dbReference type="PROSITE" id="PS50935">
    <property type="entry name" value="SSB"/>
    <property type="match status" value="1"/>
</dbReference>
<sequence length="131" mass="14054">MNLIGRLVDTPVLSPTSTGRDVIRYGIAVSTGPRGEDGNRATSFFNIASFQTGPQQEVLLSLPKGTQIYVEADAKMDTYQGQDGVNRTQLNLLQRNFEALARPRNTSESSTTGAESETNSVEEPLSGMGAS</sequence>
<dbReference type="GO" id="GO:0003697">
    <property type="term" value="F:single-stranded DNA binding"/>
    <property type="evidence" value="ECO:0007669"/>
    <property type="project" value="InterPro"/>
</dbReference>
<dbReference type="GO" id="GO:0006260">
    <property type="term" value="P:DNA replication"/>
    <property type="evidence" value="ECO:0007669"/>
    <property type="project" value="InterPro"/>
</dbReference>
<name>A0AAN7WDH8_9PEZI</name>
<evidence type="ECO:0000256" key="1">
    <source>
        <dbReference type="ARBA" id="ARBA00023125"/>
    </source>
</evidence>
<dbReference type="SUPFAM" id="SSF50249">
    <property type="entry name" value="Nucleic acid-binding proteins"/>
    <property type="match status" value="1"/>
</dbReference>
<protein>
    <recommendedName>
        <fullName evidence="2">Single-stranded DNA-binding protein</fullName>
    </recommendedName>
</protein>
<organism evidence="4 5">
    <name type="scientific">Elasticomyces elasticus</name>
    <dbReference type="NCBI Taxonomy" id="574655"/>
    <lineage>
        <taxon>Eukaryota</taxon>
        <taxon>Fungi</taxon>
        <taxon>Dikarya</taxon>
        <taxon>Ascomycota</taxon>
        <taxon>Pezizomycotina</taxon>
        <taxon>Dothideomycetes</taxon>
        <taxon>Dothideomycetidae</taxon>
        <taxon>Mycosphaerellales</taxon>
        <taxon>Teratosphaeriaceae</taxon>
        <taxon>Elasticomyces</taxon>
    </lineage>
</organism>
<dbReference type="Proteomes" id="UP001310594">
    <property type="component" value="Unassembled WGS sequence"/>
</dbReference>
<evidence type="ECO:0000256" key="3">
    <source>
        <dbReference type="SAM" id="MobiDB-lite"/>
    </source>
</evidence>
<dbReference type="PIRSF" id="PIRSF002070">
    <property type="entry name" value="SSB"/>
    <property type="match status" value="1"/>
</dbReference>
<dbReference type="EMBL" id="JAVRQU010000002">
    <property type="protein sequence ID" value="KAK5706893.1"/>
    <property type="molecule type" value="Genomic_DNA"/>
</dbReference>
<evidence type="ECO:0000313" key="5">
    <source>
        <dbReference type="Proteomes" id="UP001310594"/>
    </source>
</evidence>
<feature type="region of interest" description="Disordered" evidence="3">
    <location>
        <begin position="99"/>
        <end position="131"/>
    </location>
</feature>
<comment type="caution">
    <text evidence="4">The sequence shown here is derived from an EMBL/GenBank/DDBJ whole genome shotgun (WGS) entry which is preliminary data.</text>
</comment>
<feature type="compositionally biased region" description="Low complexity" evidence="3">
    <location>
        <begin position="106"/>
        <end position="118"/>
    </location>
</feature>